<gene>
    <name evidence="3" type="ORF">LPTSP3_g12330</name>
</gene>
<proteinExistence type="predicted"/>
<feature type="transmembrane region" description="Helical" evidence="1">
    <location>
        <begin position="181"/>
        <end position="199"/>
    </location>
</feature>
<feature type="transmembrane region" description="Helical" evidence="1">
    <location>
        <begin position="141"/>
        <end position="161"/>
    </location>
</feature>
<dbReference type="PANTHER" id="PTHR42709:SF11">
    <property type="entry name" value="DEDA FAMILY PROTEIN"/>
    <property type="match status" value="1"/>
</dbReference>
<evidence type="ECO:0000256" key="1">
    <source>
        <dbReference type="SAM" id="Phobius"/>
    </source>
</evidence>
<dbReference type="PANTHER" id="PTHR42709">
    <property type="entry name" value="ALKALINE PHOSPHATASE LIKE PROTEIN"/>
    <property type="match status" value="1"/>
</dbReference>
<keyword evidence="1" id="KW-0472">Membrane</keyword>
<feature type="transmembrane region" description="Helical" evidence="1">
    <location>
        <begin position="22"/>
        <end position="44"/>
    </location>
</feature>
<organism evidence="3 4">
    <name type="scientific">Leptospira kobayashii</name>
    <dbReference type="NCBI Taxonomy" id="1917830"/>
    <lineage>
        <taxon>Bacteria</taxon>
        <taxon>Pseudomonadati</taxon>
        <taxon>Spirochaetota</taxon>
        <taxon>Spirochaetia</taxon>
        <taxon>Leptospirales</taxon>
        <taxon>Leptospiraceae</taxon>
        <taxon>Leptospira</taxon>
    </lineage>
</organism>
<protein>
    <submittedName>
        <fullName evidence="3">Membrane protein</fullName>
    </submittedName>
</protein>
<dbReference type="InterPro" id="IPR032816">
    <property type="entry name" value="VTT_dom"/>
</dbReference>
<feature type="transmembrane region" description="Helical" evidence="1">
    <location>
        <begin position="56"/>
        <end position="78"/>
    </location>
</feature>
<dbReference type="Pfam" id="PF09335">
    <property type="entry name" value="VTT_dom"/>
    <property type="match status" value="1"/>
</dbReference>
<keyword evidence="4" id="KW-1185">Reference proteome</keyword>
<feature type="transmembrane region" description="Helical" evidence="1">
    <location>
        <begin position="98"/>
        <end position="120"/>
    </location>
</feature>
<dbReference type="Proteomes" id="UP000245263">
    <property type="component" value="Chromosome 1"/>
</dbReference>
<dbReference type="EMBL" id="AP025028">
    <property type="protein sequence ID" value="BDA78303.1"/>
    <property type="molecule type" value="Genomic_DNA"/>
</dbReference>
<sequence>MNPTKTSHSESSVSTKQELKKILIQTAISIVIVVGIVFALAYFFRKPLLGLSSVFVELFGYLGLFFGMMLSDSLPAFIPPDAFLMLAVTGNMNGLLTIFWMGTGSIIGGSLAYVIGRYLIPRFHLGRQMVLHYEDRLLPYVRRYGFWAVVLAALTPIPYSWMAYTVGTFKMKYRLFFLGSLFRFARMAIYFYAMLAGWVSGV</sequence>
<evidence type="ECO:0000313" key="3">
    <source>
        <dbReference type="EMBL" id="BDA78303.1"/>
    </source>
</evidence>
<name>A0ABM7UR33_9LEPT</name>
<reference evidence="3 4" key="1">
    <citation type="submission" date="2021-08" db="EMBL/GenBank/DDBJ databases">
        <title>Complete genome sequence of Leptospira kobayashii strain E30.</title>
        <authorList>
            <person name="Nakao R."/>
            <person name="Nakamura S."/>
            <person name="Masuzawa T."/>
            <person name="Koizumi N."/>
        </authorList>
    </citation>
    <scope>NUCLEOTIDE SEQUENCE [LARGE SCALE GENOMIC DNA]</scope>
    <source>
        <strain evidence="3 4">E30</strain>
    </source>
</reference>
<dbReference type="RefSeq" id="WP_109018741.1">
    <property type="nucleotide sequence ID" value="NZ_AP025028.1"/>
</dbReference>
<keyword evidence="1" id="KW-0812">Transmembrane</keyword>
<evidence type="ECO:0000259" key="2">
    <source>
        <dbReference type="Pfam" id="PF09335"/>
    </source>
</evidence>
<evidence type="ECO:0000313" key="4">
    <source>
        <dbReference type="Proteomes" id="UP000245263"/>
    </source>
</evidence>
<dbReference type="InterPro" id="IPR051311">
    <property type="entry name" value="DedA_domain"/>
</dbReference>
<keyword evidence="1" id="KW-1133">Transmembrane helix</keyword>
<feature type="domain" description="VTT" evidence="2">
    <location>
        <begin position="84"/>
        <end position="194"/>
    </location>
</feature>
<accession>A0ABM7UR33</accession>